<dbReference type="PANTHER" id="PTHR11360:SF306">
    <property type="entry name" value="RE01051P"/>
    <property type="match status" value="1"/>
</dbReference>
<dbReference type="SUPFAM" id="SSF103473">
    <property type="entry name" value="MFS general substrate transporter"/>
    <property type="match status" value="1"/>
</dbReference>
<dbReference type="Gene3D" id="1.20.1250.20">
    <property type="entry name" value="MFS general substrate transporter like domains"/>
    <property type="match status" value="2"/>
</dbReference>
<feature type="transmembrane region" description="Helical" evidence="2">
    <location>
        <begin position="432"/>
        <end position="452"/>
    </location>
</feature>
<keyword evidence="2" id="KW-1133">Transmembrane helix</keyword>
<dbReference type="Pfam" id="PF07690">
    <property type="entry name" value="MFS_1"/>
    <property type="match status" value="1"/>
</dbReference>
<evidence type="ECO:0000313" key="3">
    <source>
        <dbReference type="EMBL" id="TGZ64045.1"/>
    </source>
</evidence>
<feature type="transmembrane region" description="Helical" evidence="2">
    <location>
        <begin position="81"/>
        <end position="100"/>
    </location>
</feature>
<keyword evidence="2" id="KW-0812">Transmembrane</keyword>
<feature type="transmembrane region" description="Helical" evidence="2">
    <location>
        <begin position="12"/>
        <end position="37"/>
    </location>
</feature>
<dbReference type="OrthoDB" id="6286464at2759"/>
<feature type="transmembrane region" description="Helical" evidence="2">
    <location>
        <begin position="362"/>
        <end position="379"/>
    </location>
</feature>
<feature type="region of interest" description="Disordered" evidence="1">
    <location>
        <begin position="518"/>
        <end position="542"/>
    </location>
</feature>
<dbReference type="STRING" id="147828.A0A4S2LK78"/>
<keyword evidence="4" id="KW-1185">Reference proteome</keyword>
<feature type="compositionally biased region" description="Acidic residues" evidence="1">
    <location>
        <begin position="533"/>
        <end position="542"/>
    </location>
</feature>
<accession>A0A4S2LK78</accession>
<feature type="transmembrane region" description="Helical" evidence="2">
    <location>
        <begin position="244"/>
        <end position="267"/>
    </location>
</feature>
<dbReference type="PANTHER" id="PTHR11360">
    <property type="entry name" value="MONOCARBOXYLATE TRANSPORTER"/>
    <property type="match status" value="1"/>
</dbReference>
<feature type="transmembrane region" description="Helical" evidence="2">
    <location>
        <begin position="339"/>
        <end position="356"/>
    </location>
</feature>
<reference evidence="3 4" key="1">
    <citation type="journal article" date="2019" name="BMC Genomics">
        <title>New insights from Opisthorchis felineus genome: update on genomics of the epidemiologically important liver flukes.</title>
        <authorList>
            <person name="Ershov N.I."/>
            <person name="Mordvinov V.A."/>
            <person name="Prokhortchouk E.B."/>
            <person name="Pakharukova M.Y."/>
            <person name="Gunbin K.V."/>
            <person name="Ustyantsev K."/>
            <person name="Genaev M.A."/>
            <person name="Blinov A.G."/>
            <person name="Mazur A."/>
            <person name="Boulygina E."/>
            <person name="Tsygankova S."/>
            <person name="Khrameeva E."/>
            <person name="Chekanov N."/>
            <person name="Fan G."/>
            <person name="Xiao A."/>
            <person name="Zhang H."/>
            <person name="Xu X."/>
            <person name="Yang H."/>
            <person name="Solovyev V."/>
            <person name="Lee S.M."/>
            <person name="Liu X."/>
            <person name="Afonnikov D.A."/>
            <person name="Skryabin K.G."/>
        </authorList>
    </citation>
    <scope>NUCLEOTIDE SEQUENCE [LARGE SCALE GENOMIC DNA]</scope>
    <source>
        <strain evidence="3">AK-0245</strain>
        <tissue evidence="3">Whole organism</tissue>
    </source>
</reference>
<organism evidence="3 4">
    <name type="scientific">Opisthorchis felineus</name>
    <dbReference type="NCBI Taxonomy" id="147828"/>
    <lineage>
        <taxon>Eukaryota</taxon>
        <taxon>Metazoa</taxon>
        <taxon>Spiralia</taxon>
        <taxon>Lophotrochozoa</taxon>
        <taxon>Platyhelminthes</taxon>
        <taxon>Trematoda</taxon>
        <taxon>Digenea</taxon>
        <taxon>Opisthorchiida</taxon>
        <taxon>Opisthorchiata</taxon>
        <taxon>Opisthorchiidae</taxon>
        <taxon>Opisthorchis</taxon>
    </lineage>
</organism>
<sequence>MSGEASYKDKGWAWVVVFGAFISHFLTCGFEKGYAILYVEIINKYNTSAAMAAGIGGLSAAIRLLFAPISVALSNRFNEQIVVICGAILCFGGLLLSAITEEFIGVAIGYGIIFGFGLTLVYTPSLTICTTYFSRRRATAISLSLSGCGFAALSIPYLIVFLIDRYAYDGAMLILAAISLHYSVSGALYRDVPDDTKVIKAKICRSECASDTVRLKTGLLKRMRKLILRCMPVDACTNIGRDPWILLFLFSFCFNMMGSGPVTTLLIHHAENLGATLPCGFENTFQNVRILRQMLRIQFPYRRISTVQLLAIEGVAQIFVRVLTGLVFDHARIKPHRGIIWACTISFSSFIIFLLAFAQSLWVLSVLMCLRGVSLAIYISQQAVIASDMCEHAPETLKQTIGLTQIGKGVGVFLGSWFSGAIRDYTTHYRPAFLFLSLMQFIGSLTAGLAVLNAGHPTSRCGPCCKTRYRAVSNSEYSVNTDLTECGIEENRHDESAPVVEKHGRSCDINLTESRANLSSSSSVRRSGRIITVEDEEPKPPV</sequence>
<feature type="transmembrane region" description="Helical" evidence="2">
    <location>
        <begin position="49"/>
        <end position="69"/>
    </location>
</feature>
<keyword evidence="2" id="KW-0472">Membrane</keyword>
<evidence type="ECO:0000256" key="2">
    <source>
        <dbReference type="SAM" id="Phobius"/>
    </source>
</evidence>
<dbReference type="InterPro" id="IPR036259">
    <property type="entry name" value="MFS_trans_sf"/>
</dbReference>
<gene>
    <name evidence="3" type="ORF">CRM22_006580</name>
</gene>
<dbReference type="GO" id="GO:0008028">
    <property type="term" value="F:monocarboxylic acid transmembrane transporter activity"/>
    <property type="evidence" value="ECO:0007669"/>
    <property type="project" value="TreeGrafter"/>
</dbReference>
<comment type="caution">
    <text evidence="3">The sequence shown here is derived from an EMBL/GenBank/DDBJ whole genome shotgun (WGS) entry which is preliminary data.</text>
</comment>
<dbReference type="InterPro" id="IPR011701">
    <property type="entry name" value="MFS"/>
</dbReference>
<evidence type="ECO:0000313" key="4">
    <source>
        <dbReference type="Proteomes" id="UP000308267"/>
    </source>
</evidence>
<protein>
    <recommendedName>
        <fullName evidence="5">Major facilitator superfamily (MFS) profile domain-containing protein</fullName>
    </recommendedName>
</protein>
<evidence type="ECO:0008006" key="5">
    <source>
        <dbReference type="Google" id="ProtNLM"/>
    </source>
</evidence>
<dbReference type="AlphaFoldDB" id="A0A4S2LK78"/>
<dbReference type="EMBL" id="SJOL01006915">
    <property type="protein sequence ID" value="TGZ64045.1"/>
    <property type="molecule type" value="Genomic_DNA"/>
</dbReference>
<evidence type="ECO:0000256" key="1">
    <source>
        <dbReference type="SAM" id="MobiDB-lite"/>
    </source>
</evidence>
<dbReference type="InterPro" id="IPR050327">
    <property type="entry name" value="Proton-linked_MCT"/>
</dbReference>
<dbReference type="Proteomes" id="UP000308267">
    <property type="component" value="Unassembled WGS sequence"/>
</dbReference>
<feature type="transmembrane region" description="Helical" evidence="2">
    <location>
        <begin position="140"/>
        <end position="160"/>
    </location>
</feature>
<name>A0A4S2LK78_OPIFE</name>
<proteinExistence type="predicted"/>
<feature type="transmembrane region" description="Helical" evidence="2">
    <location>
        <begin position="166"/>
        <end position="189"/>
    </location>
</feature>
<feature type="transmembrane region" description="Helical" evidence="2">
    <location>
        <begin position="106"/>
        <end position="133"/>
    </location>
</feature>